<evidence type="ECO:0000313" key="6">
    <source>
        <dbReference type="Proteomes" id="UP000297244"/>
    </source>
</evidence>
<feature type="domain" description="CBS" evidence="4">
    <location>
        <begin position="145"/>
        <end position="200"/>
    </location>
</feature>
<gene>
    <name evidence="5" type="ORF">E0489_01470</name>
</gene>
<dbReference type="CDD" id="cd00038">
    <property type="entry name" value="CAP_ED"/>
    <property type="match status" value="1"/>
</dbReference>
<name>A0ABY2K9Y0_9DEIN</name>
<dbReference type="PROSITE" id="PS50042">
    <property type="entry name" value="CNMP_BINDING_3"/>
    <property type="match status" value="1"/>
</dbReference>
<dbReference type="SMART" id="SM00116">
    <property type="entry name" value="CBS"/>
    <property type="match status" value="2"/>
</dbReference>
<dbReference type="CDD" id="cd05401">
    <property type="entry name" value="NT_GlnE_GlnD_like"/>
    <property type="match status" value="1"/>
</dbReference>
<dbReference type="InterPro" id="IPR046342">
    <property type="entry name" value="CBS_dom_sf"/>
</dbReference>
<dbReference type="InterPro" id="IPR051257">
    <property type="entry name" value="Diverse_CBS-Domain"/>
</dbReference>
<dbReference type="InterPro" id="IPR018490">
    <property type="entry name" value="cNMP-bd_dom_sf"/>
</dbReference>
<dbReference type="PROSITE" id="PS51371">
    <property type="entry name" value="CBS"/>
    <property type="match status" value="2"/>
</dbReference>
<dbReference type="SUPFAM" id="SSF51206">
    <property type="entry name" value="cAMP-binding domain-like"/>
    <property type="match status" value="1"/>
</dbReference>
<proteinExistence type="predicted"/>
<dbReference type="RefSeq" id="WP_135342829.1">
    <property type="nucleotide sequence ID" value="NZ_ML214239.1"/>
</dbReference>
<dbReference type="PANTHER" id="PTHR43080:SF2">
    <property type="entry name" value="CBS DOMAIN-CONTAINING PROTEIN"/>
    <property type="match status" value="1"/>
</dbReference>
<dbReference type="Gene3D" id="3.10.580.10">
    <property type="entry name" value="CBS-domain"/>
    <property type="match status" value="1"/>
</dbReference>
<reference evidence="5 6" key="1">
    <citation type="submission" date="2019-03" db="EMBL/GenBank/DDBJ databases">
        <title>Thermus tengchongensis species for the arsenic transformation mechanism.</title>
        <authorList>
            <person name="Yuan G.C."/>
        </authorList>
    </citation>
    <scope>NUCLEOTIDE SEQUENCE [LARGE SCALE GENOMIC DNA]</scope>
    <source>
        <strain evidence="5 6">15Y</strain>
    </source>
</reference>
<sequence length="585" mass="64683">MALDLVAQTPPLDRLPREELEELLRLGHTLDLTPGTRLLEQGGHPSQNLYLLLEGQVALLDEEREVGTLEAGEFFGFPSLLSGEPPSLSVVAKTPVKVLAFPKEAFQRLLAYPEVARFFGQGLVERVRLRLAPAPSLFSPVGQLVRRPPAFIPPSATVEEAARKMRQEGISSLLVEGDPLGILTDRDLRNRVLAEGRPPSTPVGEVMTAPLFALPADTPLYEAVAAMVERGIHHLPLTEGDRVVGVVTHTDLLLNQAQSPLLLLRRIERLELERYSLEVASLVEGLFQRGLGGVEIGRVVASLNDALIRRLVKEAEAVLDPPPTAYAFLVFGSEGRREQALLTDQDNALALAEAGHEAYFQALAEHVVGGLLRAGIPECKGGYMATRWRKTLWEWQETFRRWMEAPEPQALLETQIFFDLRPVAGSLSLRPLEETILEGSRKGVFLYHLARASLEFRPPLGLFGRVRTEEGFVDLKRHAIAPSVALARLYALMAGSLAKGTVERFKVAAEAGTLSLEGAERLEEAFRFFFALRLKHQLKALEQGGEVSNRVLWSSLSPGERRKALEGFRAIAEMQESTANRFQLR</sequence>
<dbReference type="EMBL" id="SKBL01000001">
    <property type="protein sequence ID" value="TFU18216.1"/>
    <property type="molecule type" value="Genomic_DNA"/>
</dbReference>
<evidence type="ECO:0000256" key="1">
    <source>
        <dbReference type="ARBA" id="ARBA00023122"/>
    </source>
</evidence>
<dbReference type="Proteomes" id="UP000297244">
    <property type="component" value="Unassembled WGS sequence"/>
</dbReference>
<evidence type="ECO:0000259" key="4">
    <source>
        <dbReference type="PROSITE" id="PS51371"/>
    </source>
</evidence>
<accession>A0ABY2K9Y0</accession>
<dbReference type="InterPro" id="IPR000595">
    <property type="entry name" value="cNMP-bd_dom"/>
</dbReference>
<feature type="domain" description="CBS" evidence="4">
    <location>
        <begin position="207"/>
        <end position="263"/>
    </location>
</feature>
<dbReference type="Pfam" id="PF00571">
    <property type="entry name" value="CBS"/>
    <property type="match status" value="2"/>
</dbReference>
<dbReference type="InterPro" id="IPR005105">
    <property type="entry name" value="GlnD_Uridyltrans_N"/>
</dbReference>
<dbReference type="Pfam" id="PF03445">
    <property type="entry name" value="DUF294"/>
    <property type="match status" value="1"/>
</dbReference>
<evidence type="ECO:0000313" key="5">
    <source>
        <dbReference type="EMBL" id="TFU18216.1"/>
    </source>
</evidence>
<dbReference type="Pfam" id="PF00027">
    <property type="entry name" value="cNMP_binding"/>
    <property type="match status" value="1"/>
</dbReference>
<dbReference type="SUPFAM" id="SSF54631">
    <property type="entry name" value="CBS-domain pair"/>
    <property type="match status" value="1"/>
</dbReference>
<dbReference type="Pfam" id="PF10335">
    <property type="entry name" value="DUF294_C"/>
    <property type="match status" value="1"/>
</dbReference>
<dbReference type="PANTHER" id="PTHR43080">
    <property type="entry name" value="CBS DOMAIN-CONTAINING PROTEIN CBSX3, MITOCHONDRIAL"/>
    <property type="match status" value="1"/>
</dbReference>
<dbReference type="Gene3D" id="2.60.120.10">
    <property type="entry name" value="Jelly Rolls"/>
    <property type="match status" value="1"/>
</dbReference>
<dbReference type="InterPro" id="IPR018821">
    <property type="entry name" value="DUF294_put_nucleoTrafse_sb-bd"/>
</dbReference>
<keyword evidence="6" id="KW-1185">Reference proteome</keyword>
<keyword evidence="1 2" id="KW-0129">CBS domain</keyword>
<feature type="domain" description="Cyclic nucleotide-binding" evidence="3">
    <location>
        <begin position="11"/>
        <end position="110"/>
    </location>
</feature>
<dbReference type="InterPro" id="IPR014710">
    <property type="entry name" value="RmlC-like_jellyroll"/>
</dbReference>
<dbReference type="InterPro" id="IPR000644">
    <property type="entry name" value="CBS_dom"/>
</dbReference>
<organism evidence="5 6">
    <name type="scientific">Thermus tengchongensis</name>
    <dbReference type="NCBI Taxonomy" id="1214928"/>
    <lineage>
        <taxon>Bacteria</taxon>
        <taxon>Thermotogati</taxon>
        <taxon>Deinococcota</taxon>
        <taxon>Deinococci</taxon>
        <taxon>Thermales</taxon>
        <taxon>Thermaceae</taxon>
        <taxon>Thermus</taxon>
    </lineage>
</organism>
<evidence type="ECO:0000256" key="2">
    <source>
        <dbReference type="PROSITE-ProRule" id="PRU00703"/>
    </source>
</evidence>
<evidence type="ECO:0000259" key="3">
    <source>
        <dbReference type="PROSITE" id="PS50042"/>
    </source>
</evidence>
<dbReference type="SMART" id="SM00100">
    <property type="entry name" value="cNMP"/>
    <property type="match status" value="1"/>
</dbReference>
<comment type="caution">
    <text evidence="5">The sequence shown here is derived from an EMBL/GenBank/DDBJ whole genome shotgun (WGS) entry which is preliminary data.</text>
</comment>
<protein>
    <submittedName>
        <fullName evidence="5">CBS domain-containing protein</fullName>
    </submittedName>
</protein>
<dbReference type="CDD" id="cd04587">
    <property type="entry name" value="CBS_pair_CAP-ED_NT_Pol-beta-like_DUF294_assoc"/>
    <property type="match status" value="1"/>
</dbReference>